<keyword evidence="7 8" id="KW-0472">Membrane</keyword>
<evidence type="ECO:0000313" key="9">
    <source>
        <dbReference type="EMBL" id="TDC23874.1"/>
    </source>
</evidence>
<accession>A0A4R4PP17</accession>
<comment type="subcellular location">
    <subcellularLocation>
        <location evidence="1">Cell membrane</location>
        <topology evidence="1">Multi-pass membrane protein</topology>
    </subcellularLocation>
</comment>
<comment type="caution">
    <text evidence="9">The sequence shown here is derived from an EMBL/GenBank/DDBJ whole genome shotgun (WGS) entry which is preliminary data.</text>
</comment>
<sequence length="235" mass="24414">MRSHAAVAALLDRRQEFFEGMRLGIGPGAAAFVLALSFGAEAVARDWGFGLPVLFSMFAWSGSAQFALLTSIAGGSAVVAVTSAVLINARYLMMSLALNDSLHGSRLSRALQVQALCDASFVVAHNTKGGYDIVRLVGASIPQWVLWAAGTAVGALTAPSPDLMQRLGLDVAFPAFFLILALDELRRSKRALAAGLLGASVAAALLFVTTPSYALLGAIAAALLGILPEKEAEQA</sequence>
<name>A0A4R4PP17_9ACTN</name>
<dbReference type="InterPro" id="IPR011606">
    <property type="entry name" value="Brnchd-chn_aa_trnsp_permease"/>
</dbReference>
<evidence type="ECO:0000256" key="1">
    <source>
        <dbReference type="ARBA" id="ARBA00004651"/>
    </source>
</evidence>
<feature type="transmembrane region" description="Helical" evidence="8">
    <location>
        <begin position="64"/>
        <end position="87"/>
    </location>
</feature>
<feature type="transmembrane region" description="Helical" evidence="8">
    <location>
        <begin position="136"/>
        <end position="157"/>
    </location>
</feature>
<gene>
    <name evidence="9" type="ORF">E1261_27480</name>
</gene>
<dbReference type="Proteomes" id="UP000295075">
    <property type="component" value="Unassembled WGS sequence"/>
</dbReference>
<proteinExistence type="inferred from homology"/>
<dbReference type="PANTHER" id="PTHR34979:SF1">
    <property type="entry name" value="INNER MEMBRANE PROTEIN YGAZ"/>
    <property type="match status" value="1"/>
</dbReference>
<dbReference type="AlphaFoldDB" id="A0A4R4PP17"/>
<keyword evidence="10" id="KW-1185">Reference proteome</keyword>
<evidence type="ECO:0000256" key="7">
    <source>
        <dbReference type="ARBA" id="ARBA00023136"/>
    </source>
</evidence>
<dbReference type="GO" id="GO:1903785">
    <property type="term" value="P:L-valine transmembrane transport"/>
    <property type="evidence" value="ECO:0007669"/>
    <property type="project" value="TreeGrafter"/>
</dbReference>
<dbReference type="GO" id="GO:0005886">
    <property type="term" value="C:plasma membrane"/>
    <property type="evidence" value="ECO:0007669"/>
    <property type="project" value="UniProtKB-SubCell"/>
</dbReference>
<dbReference type="PANTHER" id="PTHR34979">
    <property type="entry name" value="INNER MEMBRANE PROTEIN YGAZ"/>
    <property type="match status" value="1"/>
</dbReference>
<evidence type="ECO:0000256" key="2">
    <source>
        <dbReference type="ARBA" id="ARBA00010735"/>
    </source>
</evidence>
<keyword evidence="6 8" id="KW-1133">Transmembrane helix</keyword>
<evidence type="ECO:0000256" key="3">
    <source>
        <dbReference type="ARBA" id="ARBA00022448"/>
    </source>
</evidence>
<feature type="transmembrane region" description="Helical" evidence="8">
    <location>
        <begin position="163"/>
        <end position="182"/>
    </location>
</feature>
<dbReference type="OrthoDB" id="8908907at2"/>
<dbReference type="Pfam" id="PF03591">
    <property type="entry name" value="AzlC"/>
    <property type="match status" value="1"/>
</dbReference>
<feature type="transmembrane region" description="Helical" evidence="8">
    <location>
        <begin position="194"/>
        <end position="227"/>
    </location>
</feature>
<evidence type="ECO:0000256" key="4">
    <source>
        <dbReference type="ARBA" id="ARBA00022475"/>
    </source>
</evidence>
<keyword evidence="4" id="KW-1003">Cell membrane</keyword>
<comment type="similarity">
    <text evidence="2">Belongs to the AzlC family.</text>
</comment>
<dbReference type="EMBL" id="SMKA01000154">
    <property type="protein sequence ID" value="TDC23874.1"/>
    <property type="molecule type" value="Genomic_DNA"/>
</dbReference>
<keyword evidence="3" id="KW-0813">Transport</keyword>
<evidence type="ECO:0000256" key="8">
    <source>
        <dbReference type="SAM" id="Phobius"/>
    </source>
</evidence>
<organism evidence="9 10">
    <name type="scientific">Kribbella albertanoniae</name>
    <dbReference type="NCBI Taxonomy" id="1266829"/>
    <lineage>
        <taxon>Bacteria</taxon>
        <taxon>Bacillati</taxon>
        <taxon>Actinomycetota</taxon>
        <taxon>Actinomycetes</taxon>
        <taxon>Propionibacteriales</taxon>
        <taxon>Kribbellaceae</taxon>
        <taxon>Kribbella</taxon>
    </lineage>
</organism>
<protein>
    <submittedName>
        <fullName evidence="9">Branched-chain amino acid ABC transporter permease</fullName>
    </submittedName>
</protein>
<dbReference type="RefSeq" id="WP_132411467.1">
    <property type="nucleotide sequence ID" value="NZ_SMKA01000154.1"/>
</dbReference>
<evidence type="ECO:0000313" key="10">
    <source>
        <dbReference type="Proteomes" id="UP000295075"/>
    </source>
</evidence>
<keyword evidence="5 8" id="KW-0812">Transmembrane</keyword>
<evidence type="ECO:0000256" key="5">
    <source>
        <dbReference type="ARBA" id="ARBA00022692"/>
    </source>
</evidence>
<feature type="transmembrane region" description="Helical" evidence="8">
    <location>
        <begin position="21"/>
        <end position="44"/>
    </location>
</feature>
<evidence type="ECO:0000256" key="6">
    <source>
        <dbReference type="ARBA" id="ARBA00022989"/>
    </source>
</evidence>
<reference evidence="9 10" key="1">
    <citation type="submission" date="2019-03" db="EMBL/GenBank/DDBJ databases">
        <title>Draft genome sequences of novel Actinobacteria.</title>
        <authorList>
            <person name="Sahin N."/>
            <person name="Ay H."/>
            <person name="Saygin H."/>
        </authorList>
    </citation>
    <scope>NUCLEOTIDE SEQUENCE [LARGE SCALE GENOMIC DNA]</scope>
    <source>
        <strain evidence="9 10">JCM 30547</strain>
    </source>
</reference>